<evidence type="ECO:0000313" key="2">
    <source>
        <dbReference type="EMBL" id="GAA2594981.1"/>
    </source>
</evidence>
<dbReference type="Gene3D" id="3.40.630.30">
    <property type="match status" value="1"/>
</dbReference>
<evidence type="ECO:0000313" key="3">
    <source>
        <dbReference type="Proteomes" id="UP001501447"/>
    </source>
</evidence>
<dbReference type="Pfam" id="PF00583">
    <property type="entry name" value="Acetyltransf_1"/>
    <property type="match status" value="1"/>
</dbReference>
<proteinExistence type="predicted"/>
<dbReference type="Proteomes" id="UP001501447">
    <property type="component" value="Unassembled WGS sequence"/>
</dbReference>
<comment type="caution">
    <text evidence="2">The sequence shown here is derived from an EMBL/GenBank/DDBJ whole genome shotgun (WGS) entry which is preliminary data.</text>
</comment>
<gene>
    <name evidence="2" type="ORF">GCM10009863_05100</name>
</gene>
<dbReference type="InterPro" id="IPR016181">
    <property type="entry name" value="Acyl_CoA_acyltransferase"/>
</dbReference>
<protein>
    <recommendedName>
        <fullName evidence="1">N-acetyltransferase domain-containing protein</fullName>
    </recommendedName>
</protein>
<dbReference type="InterPro" id="IPR000182">
    <property type="entry name" value="GNAT_dom"/>
</dbReference>
<dbReference type="SUPFAM" id="SSF55729">
    <property type="entry name" value="Acyl-CoA N-acyltransferases (Nat)"/>
    <property type="match status" value="1"/>
</dbReference>
<dbReference type="EMBL" id="BAAARJ010000002">
    <property type="protein sequence ID" value="GAA2594981.1"/>
    <property type="molecule type" value="Genomic_DNA"/>
</dbReference>
<name>A0ABN3PTN9_9ACTN</name>
<evidence type="ECO:0000259" key="1">
    <source>
        <dbReference type="PROSITE" id="PS51186"/>
    </source>
</evidence>
<dbReference type="CDD" id="cd04301">
    <property type="entry name" value="NAT_SF"/>
    <property type="match status" value="1"/>
</dbReference>
<dbReference type="PROSITE" id="PS51186">
    <property type="entry name" value="GNAT"/>
    <property type="match status" value="1"/>
</dbReference>
<organism evidence="2 3">
    <name type="scientific">Streptomyces axinellae</name>
    <dbReference type="NCBI Taxonomy" id="552788"/>
    <lineage>
        <taxon>Bacteria</taxon>
        <taxon>Bacillati</taxon>
        <taxon>Actinomycetota</taxon>
        <taxon>Actinomycetes</taxon>
        <taxon>Kitasatosporales</taxon>
        <taxon>Streptomycetaceae</taxon>
        <taxon>Streptomyces</taxon>
    </lineage>
</organism>
<accession>A0ABN3PTN9</accession>
<sequence>MGAGVTSAVDPLRRVETYLDAVPRVSGRAEDFGPLTLFVADEGAPFPYCARPAVVAPGRVAHPGPGPDDVWRVRERQRRLGVPESFEWIGEHAPGLRAAAGKAGLRVWERPLMVLDTAGADAHAAAPPGLGAEGPGLGTEVPGCGRSVPGAVVRVLGAGDPALPGALAVPYLAFAEAPPGGGRGSPLRLEDAVGLYVTPWTLARARDRVRAGHTVVAAALDDAGVPLCAGQLLPLGGTTELVGIGTLPAVRRRGLGAAVTAALVAEARRLGLTTVFLTANDERAAQLYARHGFRTAATACFAQPAPGGGAG</sequence>
<feature type="domain" description="N-acetyltransferase" evidence="1">
    <location>
        <begin position="172"/>
        <end position="311"/>
    </location>
</feature>
<keyword evidence="3" id="KW-1185">Reference proteome</keyword>
<reference evidence="2 3" key="1">
    <citation type="journal article" date="2019" name="Int. J. Syst. Evol. Microbiol.">
        <title>The Global Catalogue of Microorganisms (GCM) 10K type strain sequencing project: providing services to taxonomists for standard genome sequencing and annotation.</title>
        <authorList>
            <consortium name="The Broad Institute Genomics Platform"/>
            <consortium name="The Broad Institute Genome Sequencing Center for Infectious Disease"/>
            <person name="Wu L."/>
            <person name="Ma J."/>
        </authorList>
    </citation>
    <scope>NUCLEOTIDE SEQUENCE [LARGE SCALE GENOMIC DNA]</scope>
    <source>
        <strain evidence="2 3">JCM 16373</strain>
    </source>
</reference>